<gene>
    <name evidence="2" type="ORF">BN1221_03347c</name>
</gene>
<dbReference type="AlphaFoldDB" id="A0A0G4JYC1"/>
<keyword evidence="3" id="KW-1185">Reference proteome</keyword>
<organism evidence="2 3">
    <name type="scientific">Brenneria goodwinii</name>
    <dbReference type="NCBI Taxonomy" id="1109412"/>
    <lineage>
        <taxon>Bacteria</taxon>
        <taxon>Pseudomonadati</taxon>
        <taxon>Pseudomonadota</taxon>
        <taxon>Gammaproteobacteria</taxon>
        <taxon>Enterobacterales</taxon>
        <taxon>Pectobacteriaceae</taxon>
        <taxon>Brenneria</taxon>
    </lineage>
</organism>
<proteinExistence type="predicted"/>
<sequence>MTKQPQSGGVRAASTLPPPAGPKPDGGNIHPSADITAIAALYNHLYRPNLPKSGGHDRDRWRQPA</sequence>
<evidence type="ECO:0000313" key="2">
    <source>
        <dbReference type="EMBL" id="CPR18688.1"/>
    </source>
</evidence>
<protein>
    <submittedName>
        <fullName evidence="2">Uncharacterized protein</fullName>
    </submittedName>
</protein>
<accession>A0A0G4JYC1</accession>
<feature type="region of interest" description="Disordered" evidence="1">
    <location>
        <begin position="1"/>
        <end position="32"/>
    </location>
</feature>
<evidence type="ECO:0000256" key="1">
    <source>
        <dbReference type="SAM" id="MobiDB-lite"/>
    </source>
</evidence>
<evidence type="ECO:0000313" key="3">
    <source>
        <dbReference type="Proteomes" id="UP000044377"/>
    </source>
</evidence>
<name>A0A0G4JYC1_9GAMM</name>
<dbReference type="Proteomes" id="UP000044377">
    <property type="component" value="Unassembled WGS sequence"/>
</dbReference>
<dbReference type="EMBL" id="CGIG01000001">
    <property type="protein sequence ID" value="CPR18688.1"/>
    <property type="molecule type" value="Genomic_DNA"/>
</dbReference>
<reference evidence="3" key="1">
    <citation type="submission" date="2015-01" db="EMBL/GenBank/DDBJ databases">
        <authorList>
            <person name="Paterson Steve"/>
        </authorList>
    </citation>
    <scope>NUCLEOTIDE SEQUENCE [LARGE SCALE GENOMIC DNA]</scope>
    <source>
        <strain evidence="3">OBR1</strain>
    </source>
</reference>